<organism evidence="2 4">
    <name type="scientific">Laribacter hongkongensis</name>
    <dbReference type="NCBI Taxonomy" id="168471"/>
    <lineage>
        <taxon>Bacteria</taxon>
        <taxon>Pseudomonadati</taxon>
        <taxon>Pseudomonadota</taxon>
        <taxon>Betaproteobacteria</taxon>
        <taxon>Neisseriales</taxon>
        <taxon>Aquaspirillaceae</taxon>
        <taxon>Laribacter</taxon>
    </lineage>
</organism>
<feature type="chain" id="PRO_5044379202" evidence="1">
    <location>
        <begin position="22"/>
        <end position="128"/>
    </location>
</feature>
<dbReference type="Proteomes" id="UP000197424">
    <property type="component" value="Chromosome"/>
</dbReference>
<accession>A0A248LMW1</accession>
<dbReference type="Proteomes" id="UP001200247">
    <property type="component" value="Unassembled WGS sequence"/>
</dbReference>
<dbReference type="EMBL" id="CP022115">
    <property type="protein sequence ID" value="ASJ25503.1"/>
    <property type="molecule type" value="Genomic_DNA"/>
</dbReference>
<evidence type="ECO:0000313" key="4">
    <source>
        <dbReference type="Proteomes" id="UP000197424"/>
    </source>
</evidence>
<sequence>MTLVRLLMGLGLALPVTLAWAADPVAAPSAMAATSDTVVFAQADGRPVDDLASLTGQSGNLTDQVRFVSNQADLEASVGNGQFSHVVTGLNQIATGGLAGMNGIGTVVQNSGNQVVIQNSTILNVSLF</sequence>
<name>A0A248LMW1_9NEIS</name>
<reference evidence="4" key="2">
    <citation type="submission" date="2017-06" db="EMBL/GenBank/DDBJ databases">
        <title>Whole genome sequence of Laribacter hongkongensis LHGZ1.</title>
        <authorList>
            <person name="Chen D."/>
            <person name="Wu H."/>
            <person name="Chen J."/>
        </authorList>
    </citation>
    <scope>NUCLEOTIDE SEQUENCE [LARGE SCALE GENOMIC DNA]</scope>
    <source>
        <strain evidence="4">LHGZ1</strain>
    </source>
</reference>
<protein>
    <submittedName>
        <fullName evidence="2">Uncharacterized protein</fullName>
    </submittedName>
</protein>
<dbReference type="AlphaFoldDB" id="A0A248LMW1"/>
<reference evidence="2" key="3">
    <citation type="submission" date="2017-06" db="EMBL/GenBank/DDBJ databases">
        <authorList>
            <person name="Kim H.J."/>
            <person name="Triplett B.A."/>
        </authorList>
    </citation>
    <scope>NUCLEOTIDE SEQUENCE</scope>
    <source>
        <strain evidence="2">HLGZ1</strain>
    </source>
</reference>
<reference evidence="2" key="1">
    <citation type="journal article" date="2017" name="J. Antimicrob. Chemother.">
        <title>Emergence and genomic analysis of MDR Laribacter hongkongensis strain HLGZ1 from Guangzhou, China.</title>
        <authorList>
            <person name="Wu H.K."/>
            <person name="Chen J.H."/>
            <person name="Yang L."/>
            <person name="Li A.R."/>
            <person name="Su D.H."/>
            <person name="Lin Y.P."/>
            <person name="Chen D.Q."/>
        </authorList>
    </citation>
    <scope>NUCLEOTIDE SEQUENCE</scope>
    <source>
        <strain evidence="2">HLGZ1</strain>
    </source>
</reference>
<dbReference type="OMA" id="TEVHNDM"/>
<dbReference type="GeneID" id="75110965"/>
<feature type="signal peptide" evidence="1">
    <location>
        <begin position="1"/>
        <end position="21"/>
    </location>
</feature>
<dbReference type="OrthoDB" id="8617743at2"/>
<evidence type="ECO:0000256" key="1">
    <source>
        <dbReference type="SAM" id="SignalP"/>
    </source>
</evidence>
<gene>
    <name evidence="3" type="ORF">LH440_09885</name>
    <name evidence="2" type="ORF">LHGZ1_2672</name>
</gene>
<evidence type="ECO:0000313" key="2">
    <source>
        <dbReference type="EMBL" id="ASJ25503.1"/>
    </source>
</evidence>
<proteinExistence type="predicted"/>
<dbReference type="RefSeq" id="WP_012698084.1">
    <property type="nucleotide sequence ID" value="NZ_CP022115.1"/>
</dbReference>
<keyword evidence="1" id="KW-0732">Signal</keyword>
<evidence type="ECO:0000313" key="3">
    <source>
        <dbReference type="EMBL" id="MCG9026207.1"/>
    </source>
</evidence>
<dbReference type="EMBL" id="JAJAXM010000016">
    <property type="protein sequence ID" value="MCG9026207.1"/>
    <property type="molecule type" value="Genomic_DNA"/>
</dbReference>
<evidence type="ECO:0000313" key="5">
    <source>
        <dbReference type="Proteomes" id="UP001200247"/>
    </source>
</evidence>
<reference evidence="3 5" key="4">
    <citation type="submission" date="2021-10" db="EMBL/GenBank/DDBJ databases">
        <title>Whole-genome sequencing analysis of Laribacter hongkongensis: virulence gene profiles, carbohydrate-active enzyme prediction, and antimicrobial resistance characterization.</title>
        <authorList>
            <person name="Yuan P."/>
            <person name="Zhan Y."/>
            <person name="Chen D."/>
        </authorList>
    </citation>
    <scope>NUCLEOTIDE SEQUENCE [LARGE SCALE GENOMIC DNA]</scope>
    <source>
        <strain evidence="3 5">W67</strain>
    </source>
</reference>